<evidence type="ECO:0000256" key="2">
    <source>
        <dbReference type="ARBA" id="ARBA00012588"/>
    </source>
</evidence>
<feature type="domain" description="Glycosyl transferase family 1" evidence="5">
    <location>
        <begin position="352"/>
        <end position="468"/>
    </location>
</feature>
<dbReference type="InterPro" id="IPR001296">
    <property type="entry name" value="Glyco_trans_1"/>
</dbReference>
<reference evidence="7" key="1">
    <citation type="submission" date="2021-02" db="EMBL/GenBank/DDBJ databases">
        <title>PHA producing bacteria isolated from coastal sediment in Guangdong, Shenzhen.</title>
        <authorList>
            <person name="Zheng W."/>
            <person name="Yu S."/>
            <person name="Huang Y."/>
        </authorList>
    </citation>
    <scope>NUCLEOTIDE SEQUENCE</scope>
    <source>
        <strain evidence="7">TN14-10</strain>
    </source>
</reference>
<dbReference type="Gene3D" id="3.40.50.2000">
    <property type="entry name" value="Glycogen Phosphorylase B"/>
    <property type="match status" value="2"/>
</dbReference>
<evidence type="ECO:0000256" key="4">
    <source>
        <dbReference type="ARBA" id="ARBA00022679"/>
    </source>
</evidence>
<proteinExistence type="predicted"/>
<dbReference type="GO" id="GO:0005829">
    <property type="term" value="C:cytosol"/>
    <property type="evidence" value="ECO:0007669"/>
    <property type="project" value="TreeGrafter"/>
</dbReference>
<feature type="domain" description="Starch synthase catalytic" evidence="6">
    <location>
        <begin position="2"/>
        <end position="251"/>
    </location>
</feature>
<sequence>MKLLMVAVENGALPGGKVGGMGDVLRDVPRALAALGHEVAVVTPGYQRFSRLPGAERVATVALPFRGRLEHVGVYRLPPRAAAAVRFWVLEHPLFAACGAIYCDDPPGRPFATDASRFALFCSAVVHALVAQQLPRPDVIHLHDWHTALVALLLHGDRAAAALADTRRVFSIHNLALQGIRPFAGDESALYSWFPGLTVPRGMVADPRYPDCVNLMRAGINLCHKVHAVSPTYAREILRHGEEGGGGAGLEVDLQAADREGRLEGILNGCEYPAPAPAPPFEAWPGIIRPELMCWLGRSDQVRSCDLLGLRRLDDWERAGCARPALVATSVGRMTAQKLSLLARPMADGRPALEHVLDTLGEERLLVVLGSGEPALERLLTRCAGERGNLLFLGGYSETLAELLYTGGDLFLMPSSFEPCGISQMLAMRAGQPCLVHAVGGLVDTVVDGETGFRFGGDGPGAQADAMLGRLRDALALHARPRDWAALCRRAAAARFPWEEVARQYQERLYRGA</sequence>
<dbReference type="EC" id="2.4.1.21" evidence="2"/>
<organism evidence="7 8">
    <name type="scientific">Parahaliea mediterranea</name>
    <dbReference type="NCBI Taxonomy" id="651086"/>
    <lineage>
        <taxon>Bacteria</taxon>
        <taxon>Pseudomonadati</taxon>
        <taxon>Pseudomonadota</taxon>
        <taxon>Gammaproteobacteria</taxon>
        <taxon>Cellvibrionales</taxon>
        <taxon>Halieaceae</taxon>
        <taxon>Parahaliea</taxon>
    </lineage>
</organism>
<protein>
    <recommendedName>
        <fullName evidence="2">starch synthase</fullName>
        <ecNumber evidence="2">2.4.1.21</ecNumber>
    </recommendedName>
</protein>
<comment type="caution">
    <text evidence="7">The sequence shown here is derived from an EMBL/GenBank/DDBJ whole genome shotgun (WGS) entry which is preliminary data.</text>
</comment>
<dbReference type="PANTHER" id="PTHR45825">
    <property type="entry name" value="GRANULE-BOUND STARCH SYNTHASE 1, CHLOROPLASTIC/AMYLOPLASTIC"/>
    <property type="match status" value="1"/>
</dbReference>
<dbReference type="Proteomes" id="UP000664303">
    <property type="component" value="Unassembled WGS sequence"/>
</dbReference>
<gene>
    <name evidence="7" type="ORF">JYP50_18245</name>
</gene>
<dbReference type="AlphaFoldDB" id="A0A939DI56"/>
<evidence type="ECO:0000313" key="7">
    <source>
        <dbReference type="EMBL" id="MBN7798549.1"/>
    </source>
</evidence>
<dbReference type="InterPro" id="IPR013534">
    <property type="entry name" value="Starch_synth_cat_dom"/>
</dbReference>
<comment type="catalytic activity">
    <reaction evidence="1">
        <text>[(1-&gt;4)-alpha-D-glucosyl](n) + ADP-alpha-D-glucose = [(1-&gt;4)-alpha-D-glucosyl](n+1) + ADP + H(+)</text>
        <dbReference type="Rhea" id="RHEA:18189"/>
        <dbReference type="Rhea" id="RHEA-COMP:9584"/>
        <dbReference type="Rhea" id="RHEA-COMP:9587"/>
        <dbReference type="ChEBI" id="CHEBI:15378"/>
        <dbReference type="ChEBI" id="CHEBI:15444"/>
        <dbReference type="ChEBI" id="CHEBI:57498"/>
        <dbReference type="ChEBI" id="CHEBI:456216"/>
        <dbReference type="EC" id="2.4.1.21"/>
    </reaction>
</comment>
<dbReference type="SUPFAM" id="SSF53756">
    <property type="entry name" value="UDP-Glycosyltransferase/glycogen phosphorylase"/>
    <property type="match status" value="1"/>
</dbReference>
<evidence type="ECO:0000259" key="6">
    <source>
        <dbReference type="Pfam" id="PF08323"/>
    </source>
</evidence>
<evidence type="ECO:0000256" key="3">
    <source>
        <dbReference type="ARBA" id="ARBA00022676"/>
    </source>
</evidence>
<keyword evidence="4" id="KW-0808">Transferase</keyword>
<evidence type="ECO:0000313" key="8">
    <source>
        <dbReference type="Proteomes" id="UP000664303"/>
    </source>
</evidence>
<evidence type="ECO:0000259" key="5">
    <source>
        <dbReference type="Pfam" id="PF00534"/>
    </source>
</evidence>
<dbReference type="GO" id="GO:0009011">
    <property type="term" value="F:alpha-1,4-glucan glucosyltransferase (ADP-glucose donor) activity"/>
    <property type="evidence" value="ECO:0007669"/>
    <property type="project" value="UniProtKB-EC"/>
</dbReference>
<evidence type="ECO:0000256" key="1">
    <source>
        <dbReference type="ARBA" id="ARBA00001478"/>
    </source>
</evidence>
<dbReference type="GO" id="GO:0005978">
    <property type="term" value="P:glycogen biosynthetic process"/>
    <property type="evidence" value="ECO:0007669"/>
    <property type="project" value="TreeGrafter"/>
</dbReference>
<keyword evidence="8" id="KW-1185">Reference proteome</keyword>
<accession>A0A939DI56</accession>
<dbReference type="PANTHER" id="PTHR45825:SF11">
    <property type="entry name" value="ALPHA AMYLASE DOMAIN-CONTAINING PROTEIN"/>
    <property type="match status" value="1"/>
</dbReference>
<dbReference type="Pfam" id="PF08323">
    <property type="entry name" value="Glyco_transf_5"/>
    <property type="match status" value="1"/>
</dbReference>
<name>A0A939DI56_9GAMM</name>
<dbReference type="Pfam" id="PF00534">
    <property type="entry name" value="Glycos_transf_1"/>
    <property type="match status" value="1"/>
</dbReference>
<dbReference type="RefSeq" id="WP_206561998.1">
    <property type="nucleotide sequence ID" value="NZ_JAFKCZ010000016.1"/>
</dbReference>
<keyword evidence="3" id="KW-0328">Glycosyltransferase</keyword>
<dbReference type="EMBL" id="JAFKCZ010000016">
    <property type="protein sequence ID" value="MBN7798549.1"/>
    <property type="molecule type" value="Genomic_DNA"/>
</dbReference>